<name>A0A178F619_TRIRU</name>
<reference evidence="1 2" key="1">
    <citation type="submission" date="2016-05" db="EMBL/GenBank/DDBJ databases">
        <title>Genome sequencing of Trichophyton rubrum CMCC(F)T1i isolated from hair.</title>
        <authorList>
            <person name="Zhan P."/>
            <person name="Tao Y."/>
            <person name="Liu W."/>
        </authorList>
    </citation>
    <scope>NUCLEOTIDE SEQUENCE [LARGE SCALE GENOMIC DNA]</scope>
    <source>
        <strain evidence="2">CMCC(F)T1i</strain>
    </source>
</reference>
<organism evidence="1 2">
    <name type="scientific">Trichophyton rubrum</name>
    <name type="common">Athlete's foot fungus</name>
    <name type="synonym">Epidermophyton rubrum</name>
    <dbReference type="NCBI Taxonomy" id="5551"/>
    <lineage>
        <taxon>Eukaryota</taxon>
        <taxon>Fungi</taxon>
        <taxon>Dikarya</taxon>
        <taxon>Ascomycota</taxon>
        <taxon>Pezizomycotina</taxon>
        <taxon>Eurotiomycetes</taxon>
        <taxon>Eurotiomycetidae</taxon>
        <taxon>Onygenales</taxon>
        <taxon>Arthrodermataceae</taxon>
        <taxon>Trichophyton</taxon>
    </lineage>
</organism>
<gene>
    <name evidence="1" type="ORF">A7C99_1259</name>
</gene>
<proteinExistence type="predicted"/>
<evidence type="ECO:0000313" key="1">
    <source>
        <dbReference type="EMBL" id="OAL67395.1"/>
    </source>
</evidence>
<protein>
    <submittedName>
        <fullName evidence="1">Uncharacterized protein</fullName>
    </submittedName>
</protein>
<dbReference type="AlphaFoldDB" id="A0A178F619"/>
<evidence type="ECO:0000313" key="2">
    <source>
        <dbReference type="Proteomes" id="UP000243015"/>
    </source>
</evidence>
<sequence>MTRDVDQAHHPTPFLANGHTSLAVSHYAHQRLRILALKKLESELLAIGLVYLYPPLPPESKSTAEFPFLSSFRGNREWLPGAPCNTLKERYWKAT</sequence>
<dbReference type="EMBL" id="LHPM01000010">
    <property type="protein sequence ID" value="OAL67395.1"/>
    <property type="molecule type" value="Genomic_DNA"/>
</dbReference>
<dbReference type="Proteomes" id="UP000243015">
    <property type="component" value="Unassembled WGS sequence"/>
</dbReference>
<accession>A0A178F619</accession>
<comment type="caution">
    <text evidence="1">The sequence shown here is derived from an EMBL/GenBank/DDBJ whole genome shotgun (WGS) entry which is preliminary data.</text>
</comment>